<dbReference type="GeneID" id="14870856"/>
<dbReference type="InterPro" id="IPR012337">
    <property type="entry name" value="RNaseH-like_sf"/>
</dbReference>
<dbReference type="InterPro" id="IPR006941">
    <property type="entry name" value="RNase_CAF1"/>
</dbReference>
<protein>
    <recommendedName>
        <fullName evidence="7">C3H1-type domain-containing protein</fullName>
    </recommendedName>
</protein>
<dbReference type="KEGG" id="dfa:DFA_02494"/>
<dbReference type="OMA" id="RCCMPPT"/>
<organism evidence="8 9">
    <name type="scientific">Cavenderia fasciculata</name>
    <name type="common">Slime mold</name>
    <name type="synonym">Dictyostelium fasciculatum</name>
    <dbReference type="NCBI Taxonomy" id="261658"/>
    <lineage>
        <taxon>Eukaryota</taxon>
        <taxon>Amoebozoa</taxon>
        <taxon>Evosea</taxon>
        <taxon>Eumycetozoa</taxon>
        <taxon>Dictyostelia</taxon>
        <taxon>Acytosteliales</taxon>
        <taxon>Cavenderiaceae</taxon>
        <taxon>Cavenderia</taxon>
    </lineage>
</organism>
<dbReference type="InterPro" id="IPR036855">
    <property type="entry name" value="Znf_CCCH_sf"/>
</dbReference>
<dbReference type="AlphaFoldDB" id="F4Q075"/>
<dbReference type="GO" id="GO:0008270">
    <property type="term" value="F:zinc ion binding"/>
    <property type="evidence" value="ECO:0007669"/>
    <property type="project" value="UniProtKB-KW"/>
</dbReference>
<proteinExistence type="inferred from homology"/>
<sequence>MNRLFLGKDITFYSHSTFNSLHCTLYPLFDQYLSSASFISIDSEFSGLASQRILRISNIQDRYHFLSKEIKSRSLLEFGVSIFTKVNVEIQKTTSSSSTCSTSLPISSTDIKPPLQEKNHSPETIIQNNNNVKRKYGEFQSEGEEEEDIGSLVVEENNAPNSIDTNGAADTKKEEQGKLPTTKSLVNEYNVVMFTFLMLNTQDFTISPRSLSFLAQHGLDFNRLFLDGIQFTPFSSKMTTAPAVAVNTSPNNNNKKKQNKNTNNNNNNNNIKPNNNHIENTMTDQQNKIISSLTKYSPTLVVHNGLFDLLFIYQSFIGDLPEQLASFISQFLITFPKIERINYKRLKDTQSFVKCVKVEINNNNNNNNSVSPSSHSLNQLSFSYSKPYVGTPICENYSNHGFCKYGDSCSMSHNVNLILDQEESKTNNVKKMKHQHTIDNQEEKEQQDENTAEEIIDSKNSHCAGDDSAMTGFIFCYYLLFYNNEHSKHKLSEIENKVYISGKQIPLVMKKSNYA</sequence>
<evidence type="ECO:0000256" key="5">
    <source>
        <dbReference type="PROSITE-ProRule" id="PRU00723"/>
    </source>
</evidence>
<evidence type="ECO:0000259" key="7">
    <source>
        <dbReference type="PROSITE" id="PS50103"/>
    </source>
</evidence>
<dbReference type="GO" id="GO:0034472">
    <property type="term" value="P:snRNA 3'-end processing"/>
    <property type="evidence" value="ECO:0007669"/>
    <property type="project" value="TreeGrafter"/>
</dbReference>
<feature type="compositionally biased region" description="Low complexity" evidence="6">
    <location>
        <begin position="260"/>
        <end position="276"/>
    </location>
</feature>
<dbReference type="OrthoDB" id="414075at2759"/>
<dbReference type="RefSeq" id="XP_004357217.1">
    <property type="nucleotide sequence ID" value="XM_004357161.1"/>
</dbReference>
<evidence type="ECO:0000256" key="6">
    <source>
        <dbReference type="SAM" id="MobiDB-lite"/>
    </source>
</evidence>
<dbReference type="GO" id="GO:0000175">
    <property type="term" value="F:3'-5'-RNA exonuclease activity"/>
    <property type="evidence" value="ECO:0007669"/>
    <property type="project" value="TreeGrafter"/>
</dbReference>
<dbReference type="Gene3D" id="6.10.250.3220">
    <property type="match status" value="1"/>
</dbReference>
<evidence type="ECO:0000313" key="8">
    <source>
        <dbReference type="EMBL" id="EGG18755.1"/>
    </source>
</evidence>
<dbReference type="GO" id="GO:0017069">
    <property type="term" value="F:snRNA binding"/>
    <property type="evidence" value="ECO:0007669"/>
    <property type="project" value="TreeGrafter"/>
</dbReference>
<dbReference type="SUPFAM" id="SSF90229">
    <property type="entry name" value="CCCH zinc finger"/>
    <property type="match status" value="1"/>
</dbReference>
<dbReference type="STRING" id="1054147.F4Q075"/>
<keyword evidence="3 5" id="KW-0863">Zinc-finger</keyword>
<dbReference type="SMART" id="SM00356">
    <property type="entry name" value="ZnF_C3H1"/>
    <property type="match status" value="1"/>
</dbReference>
<feature type="compositionally biased region" description="Low complexity" evidence="6">
    <location>
        <begin position="96"/>
        <end position="109"/>
    </location>
</feature>
<evidence type="ECO:0000256" key="2">
    <source>
        <dbReference type="ARBA" id="ARBA00022723"/>
    </source>
</evidence>
<feature type="region of interest" description="Disordered" evidence="6">
    <location>
        <begin position="155"/>
        <end position="179"/>
    </location>
</feature>
<keyword evidence="2 5" id="KW-0479">Metal-binding</keyword>
<feature type="region of interest" description="Disordered" evidence="6">
    <location>
        <begin position="244"/>
        <end position="279"/>
    </location>
</feature>
<feature type="compositionally biased region" description="Polar residues" evidence="6">
    <location>
        <begin position="122"/>
        <end position="131"/>
    </location>
</feature>
<accession>F4Q075</accession>
<evidence type="ECO:0000256" key="4">
    <source>
        <dbReference type="ARBA" id="ARBA00022833"/>
    </source>
</evidence>
<dbReference type="PANTHER" id="PTHR15092">
    <property type="entry name" value="POLY A -SPECIFIC RIBONUCLEASE/TARGET OF EGR1, MEMBER 1"/>
    <property type="match status" value="1"/>
</dbReference>
<reference evidence="9" key="1">
    <citation type="journal article" date="2011" name="Genome Res.">
        <title>Phylogeny-wide analysis of social amoeba genomes highlights ancient origins for complex intercellular communication.</title>
        <authorList>
            <person name="Heidel A.J."/>
            <person name="Lawal H.M."/>
            <person name="Felder M."/>
            <person name="Schilde C."/>
            <person name="Helps N.R."/>
            <person name="Tunggal B."/>
            <person name="Rivero F."/>
            <person name="John U."/>
            <person name="Schleicher M."/>
            <person name="Eichinger L."/>
            <person name="Platzer M."/>
            <person name="Noegel A.A."/>
            <person name="Schaap P."/>
            <person name="Gloeckner G."/>
        </authorList>
    </citation>
    <scope>NUCLEOTIDE SEQUENCE [LARGE SCALE GENOMIC DNA]</scope>
    <source>
        <strain evidence="9">SH3</strain>
    </source>
</reference>
<name>F4Q075_CACFS</name>
<keyword evidence="9" id="KW-1185">Reference proteome</keyword>
<dbReference type="InterPro" id="IPR000571">
    <property type="entry name" value="Znf_CCCH"/>
</dbReference>
<dbReference type="EMBL" id="GL883017">
    <property type="protein sequence ID" value="EGG18755.1"/>
    <property type="molecule type" value="Genomic_DNA"/>
</dbReference>
<evidence type="ECO:0000256" key="3">
    <source>
        <dbReference type="ARBA" id="ARBA00022771"/>
    </source>
</evidence>
<dbReference type="Gene3D" id="3.30.420.10">
    <property type="entry name" value="Ribonuclease H-like superfamily/Ribonuclease H"/>
    <property type="match status" value="1"/>
</dbReference>
<dbReference type="PANTHER" id="PTHR15092:SF37">
    <property type="entry name" value="TARGET OF EGR1 PROTEIN 1"/>
    <property type="match status" value="1"/>
</dbReference>
<dbReference type="GO" id="GO:0015030">
    <property type="term" value="C:Cajal body"/>
    <property type="evidence" value="ECO:0007669"/>
    <property type="project" value="TreeGrafter"/>
</dbReference>
<feature type="zinc finger region" description="C3H1-type" evidence="5">
    <location>
        <begin position="388"/>
        <end position="416"/>
    </location>
</feature>
<dbReference type="SUPFAM" id="SSF53098">
    <property type="entry name" value="Ribonuclease H-like"/>
    <property type="match status" value="1"/>
</dbReference>
<dbReference type="Pfam" id="PF00642">
    <property type="entry name" value="zf-CCCH"/>
    <property type="match status" value="1"/>
</dbReference>
<dbReference type="Proteomes" id="UP000007797">
    <property type="component" value="Unassembled WGS sequence"/>
</dbReference>
<gene>
    <name evidence="8" type="ORF">DFA_02494</name>
</gene>
<dbReference type="InterPro" id="IPR051181">
    <property type="entry name" value="CAF1_poly(A)_ribonucleases"/>
</dbReference>
<feature type="domain" description="C3H1-type" evidence="7">
    <location>
        <begin position="388"/>
        <end position="416"/>
    </location>
</feature>
<evidence type="ECO:0000256" key="1">
    <source>
        <dbReference type="ARBA" id="ARBA00008372"/>
    </source>
</evidence>
<dbReference type="InterPro" id="IPR036397">
    <property type="entry name" value="RNaseH_sf"/>
</dbReference>
<comment type="similarity">
    <text evidence="1">Belongs to the CAF1 family.</text>
</comment>
<keyword evidence="4 5" id="KW-0862">Zinc</keyword>
<dbReference type="Pfam" id="PF04857">
    <property type="entry name" value="CAF1"/>
    <property type="match status" value="1"/>
</dbReference>
<evidence type="ECO:0000313" key="9">
    <source>
        <dbReference type="Proteomes" id="UP000007797"/>
    </source>
</evidence>
<feature type="region of interest" description="Disordered" evidence="6">
    <location>
        <begin position="96"/>
        <end position="132"/>
    </location>
</feature>
<dbReference type="PROSITE" id="PS50103">
    <property type="entry name" value="ZF_C3H1"/>
    <property type="match status" value="1"/>
</dbReference>